<accession>A0A9W9W835</accession>
<comment type="caution">
    <text evidence="1">The sequence shown here is derived from an EMBL/GenBank/DDBJ whole genome shotgun (WGS) entry which is preliminary data.</text>
</comment>
<organism evidence="1 2">
    <name type="scientific">Penicillium cosmopolitanum</name>
    <dbReference type="NCBI Taxonomy" id="1131564"/>
    <lineage>
        <taxon>Eukaryota</taxon>
        <taxon>Fungi</taxon>
        <taxon>Dikarya</taxon>
        <taxon>Ascomycota</taxon>
        <taxon>Pezizomycotina</taxon>
        <taxon>Eurotiomycetes</taxon>
        <taxon>Eurotiomycetidae</taxon>
        <taxon>Eurotiales</taxon>
        <taxon>Aspergillaceae</taxon>
        <taxon>Penicillium</taxon>
    </lineage>
</organism>
<reference evidence="1" key="1">
    <citation type="submission" date="2022-12" db="EMBL/GenBank/DDBJ databases">
        <authorList>
            <person name="Petersen C."/>
        </authorList>
    </citation>
    <scope>NUCLEOTIDE SEQUENCE</scope>
    <source>
        <strain evidence="1">IBT 29677</strain>
    </source>
</reference>
<proteinExistence type="predicted"/>
<evidence type="ECO:0000313" key="1">
    <source>
        <dbReference type="EMBL" id="KAJ5408156.1"/>
    </source>
</evidence>
<dbReference type="OrthoDB" id="245563at2759"/>
<gene>
    <name evidence="1" type="ORF">N7509_002039</name>
</gene>
<sequence length="225" mass="25341">MSTDSNSRILFISLNPHPGFYRKYRSLVSRVLQVASLEQTNKPIPAMRALGENPKAVIITDDALATPRFSTVWGAVIRYMRNGGTAICMGDFSCRLREEHFRTFFSRAGLTWEYDSFGLYQSNLNSDFLPKEITDLLPATHFAKAVHLTNVGDASWYRLQHIIKRKQEHDEDAMSDEQPPAWTILKDSTPVAMAQVENGYMGFVGNANPSEESNLVIIAMCGLYL</sequence>
<dbReference type="AlphaFoldDB" id="A0A9W9W835"/>
<reference evidence="1" key="2">
    <citation type="journal article" date="2023" name="IMA Fungus">
        <title>Comparative genomic study of the Penicillium genus elucidates a diverse pangenome and 15 lateral gene transfer events.</title>
        <authorList>
            <person name="Petersen C."/>
            <person name="Sorensen T."/>
            <person name="Nielsen M.R."/>
            <person name="Sondergaard T.E."/>
            <person name="Sorensen J.L."/>
            <person name="Fitzpatrick D.A."/>
            <person name="Frisvad J.C."/>
            <person name="Nielsen K.L."/>
        </authorList>
    </citation>
    <scope>NUCLEOTIDE SEQUENCE</scope>
    <source>
        <strain evidence="1">IBT 29677</strain>
    </source>
</reference>
<dbReference type="GeneID" id="81365656"/>
<dbReference type="EMBL" id="JAPZBU010000004">
    <property type="protein sequence ID" value="KAJ5408156.1"/>
    <property type="molecule type" value="Genomic_DNA"/>
</dbReference>
<protein>
    <submittedName>
        <fullName evidence="1">Uncharacterized protein</fullName>
    </submittedName>
</protein>
<name>A0A9W9W835_9EURO</name>
<dbReference type="Proteomes" id="UP001147747">
    <property type="component" value="Unassembled WGS sequence"/>
</dbReference>
<keyword evidence="2" id="KW-1185">Reference proteome</keyword>
<evidence type="ECO:0000313" key="2">
    <source>
        <dbReference type="Proteomes" id="UP001147747"/>
    </source>
</evidence>
<dbReference type="RefSeq" id="XP_056492471.1">
    <property type="nucleotide sequence ID" value="XM_056626676.1"/>
</dbReference>